<gene>
    <name evidence="1" type="ORF">BDN70DRAFT_767364</name>
</gene>
<comment type="caution">
    <text evidence="1">The sequence shown here is derived from an EMBL/GenBank/DDBJ whole genome shotgun (WGS) entry which is preliminary data.</text>
</comment>
<feature type="non-terminal residue" evidence="1">
    <location>
        <position position="727"/>
    </location>
</feature>
<evidence type="ECO:0000313" key="2">
    <source>
        <dbReference type="Proteomes" id="UP000807469"/>
    </source>
</evidence>
<sequence>LKDKGVVSDSCRAMIRDLGAMNIPEEKTCNVIKTVAKGLGLQVVDTVSARTVGRIMKEGGLASTIQLVSEIDNGKGLTLSSDGTTIRHRNYESRHINMKVPLYNGENAPENKFTTRFLGIGTAPNHTSNMQLHGLQKQVEMIYNVYNKSPLGENAPADAIAFPTYMLGLGSDHAEDQKRLSKLLLEWKIISTKQINGRRYMETTPLNDLLPIILDASTEKIEKVGGVSKWDALSEAEKDRLDGEAYKQLCLQFGEESWNKLSEEDRQQAQLFVWCGCSMHKEMNSVKGGAKAMARYWQDLNIQGPVKLMNRDNAAAVAMGSSLAADRANEVSEGGAVKLTSLAGAIFNHKDQKKGQQDTYRIFFEDRLGYRVDFPNTSSIRFQCHCIAASALLIHLPLYLEFLLLVRDKKENRNFNHMEHNVYVGLQDIPTLTELCVLSLYSQAISNPYMRKVRGSGDRRMNALDAGPLHHQLTTHISKLIDSPDLLLSSDASYITGSLDGQIWEQPEVFYAVQRMKDLLPHLAGCLVAFLKGALETWYRFMSEFADDGVIAALSRSEKDRLWIDTTNDVNEGALGTTRQMIHRAPNISLPKLNARMTYRKNDTRSFIEHSFNKPHQQAFLRAETRREDSAGIPMMGRKEEIAHDDAEVSRKRERDAARRANSDARIAILDTLQLELDIETLRHEIRTQIAWHRRHDNSIPPKKMLSKMKKDDLLQELIRIIRRLPA</sequence>
<proteinExistence type="predicted"/>
<dbReference type="Proteomes" id="UP000807469">
    <property type="component" value="Unassembled WGS sequence"/>
</dbReference>
<protein>
    <submittedName>
        <fullName evidence="1">Uncharacterized protein</fullName>
    </submittedName>
</protein>
<reference evidence="1" key="1">
    <citation type="submission" date="2020-11" db="EMBL/GenBank/DDBJ databases">
        <authorList>
            <consortium name="DOE Joint Genome Institute"/>
            <person name="Ahrendt S."/>
            <person name="Riley R."/>
            <person name="Andreopoulos W."/>
            <person name="Labutti K."/>
            <person name="Pangilinan J."/>
            <person name="Ruiz-Duenas F.J."/>
            <person name="Barrasa J.M."/>
            <person name="Sanchez-Garcia M."/>
            <person name="Camarero S."/>
            <person name="Miyauchi S."/>
            <person name="Serrano A."/>
            <person name="Linde D."/>
            <person name="Babiker R."/>
            <person name="Drula E."/>
            <person name="Ayuso-Fernandez I."/>
            <person name="Pacheco R."/>
            <person name="Padilla G."/>
            <person name="Ferreira P."/>
            <person name="Barriuso J."/>
            <person name="Kellner H."/>
            <person name="Castanera R."/>
            <person name="Alfaro M."/>
            <person name="Ramirez L."/>
            <person name="Pisabarro A.G."/>
            <person name="Kuo A."/>
            <person name="Tritt A."/>
            <person name="Lipzen A."/>
            <person name="He G."/>
            <person name="Yan M."/>
            <person name="Ng V."/>
            <person name="Cullen D."/>
            <person name="Martin F."/>
            <person name="Rosso M.-N."/>
            <person name="Henrissat B."/>
            <person name="Hibbett D."/>
            <person name="Martinez A.T."/>
            <person name="Grigoriev I.V."/>
        </authorList>
    </citation>
    <scope>NUCLEOTIDE SEQUENCE</scope>
    <source>
        <strain evidence="1">CIRM-BRFM 674</strain>
    </source>
</reference>
<accession>A0A9P5Z2S6</accession>
<dbReference type="OrthoDB" id="3246627at2759"/>
<feature type="non-terminal residue" evidence="1">
    <location>
        <position position="1"/>
    </location>
</feature>
<name>A0A9P5Z2S6_9AGAR</name>
<dbReference type="EMBL" id="MU155235">
    <property type="protein sequence ID" value="KAF9478411.1"/>
    <property type="molecule type" value="Genomic_DNA"/>
</dbReference>
<dbReference type="AlphaFoldDB" id="A0A9P5Z2S6"/>
<organism evidence="1 2">
    <name type="scientific">Pholiota conissans</name>
    <dbReference type="NCBI Taxonomy" id="109636"/>
    <lineage>
        <taxon>Eukaryota</taxon>
        <taxon>Fungi</taxon>
        <taxon>Dikarya</taxon>
        <taxon>Basidiomycota</taxon>
        <taxon>Agaricomycotina</taxon>
        <taxon>Agaricomycetes</taxon>
        <taxon>Agaricomycetidae</taxon>
        <taxon>Agaricales</taxon>
        <taxon>Agaricineae</taxon>
        <taxon>Strophariaceae</taxon>
        <taxon>Pholiota</taxon>
    </lineage>
</organism>
<evidence type="ECO:0000313" key="1">
    <source>
        <dbReference type="EMBL" id="KAF9478411.1"/>
    </source>
</evidence>
<keyword evidence="2" id="KW-1185">Reference proteome</keyword>